<proteinExistence type="inferred from homology"/>
<dbReference type="Pfam" id="PF03780">
    <property type="entry name" value="Asp23"/>
    <property type="match status" value="1"/>
</dbReference>
<evidence type="ECO:0000313" key="2">
    <source>
        <dbReference type="EMBL" id="MDO3639193.1"/>
    </source>
</evidence>
<organism evidence="2 3">
    <name type="scientific">Mycolicibacterium arseniciresistens</name>
    <dbReference type="NCBI Taxonomy" id="3062257"/>
    <lineage>
        <taxon>Bacteria</taxon>
        <taxon>Bacillati</taxon>
        <taxon>Actinomycetota</taxon>
        <taxon>Actinomycetes</taxon>
        <taxon>Mycobacteriales</taxon>
        <taxon>Mycobacteriaceae</taxon>
        <taxon>Mycolicibacterium</taxon>
    </lineage>
</organism>
<evidence type="ECO:0000313" key="3">
    <source>
        <dbReference type="Proteomes" id="UP001168823"/>
    </source>
</evidence>
<name>A0ABT8US12_9MYCO</name>
<dbReference type="Proteomes" id="UP001168823">
    <property type="component" value="Unassembled WGS sequence"/>
</dbReference>
<gene>
    <name evidence="2" type="ORF">Q2100_25855</name>
</gene>
<sequence length="120" mass="12550">MAEPVVDDPGSRGRLVVHERAVQSVALAAALGVEGVHRLRRGPRVLGGTELPRADVAVRGEHVHATVEVAAGWGRSLTHTAEAVALRVRDALGSLSGFVVDGVDVHVAAVVPPDEHGRLR</sequence>
<dbReference type="EMBL" id="JAUMSQ010000290">
    <property type="protein sequence ID" value="MDO3639193.1"/>
    <property type="molecule type" value="Genomic_DNA"/>
</dbReference>
<comment type="similarity">
    <text evidence="1">Belongs to the asp23 family.</text>
</comment>
<evidence type="ECO:0000256" key="1">
    <source>
        <dbReference type="ARBA" id="ARBA00005721"/>
    </source>
</evidence>
<accession>A0ABT8US12</accession>
<keyword evidence="3" id="KW-1185">Reference proteome</keyword>
<protein>
    <submittedName>
        <fullName evidence="2">Asp23/Gls24 family envelope stress response protein</fullName>
    </submittedName>
</protein>
<reference evidence="2" key="1">
    <citation type="submission" date="2023-07" db="EMBL/GenBank/DDBJ databases">
        <title>Mycolicibacterium sp. nov., a novel bacterial species.</title>
        <authorList>
            <person name="Cao Y."/>
        </authorList>
    </citation>
    <scope>NUCLEOTIDE SEQUENCE</scope>
    <source>
        <strain evidence="2">KC 300</strain>
    </source>
</reference>
<comment type="caution">
    <text evidence="2">The sequence shown here is derived from an EMBL/GenBank/DDBJ whole genome shotgun (WGS) entry which is preliminary data.</text>
</comment>
<dbReference type="InterPro" id="IPR005531">
    <property type="entry name" value="Asp23"/>
</dbReference>
<dbReference type="RefSeq" id="WP_302916365.1">
    <property type="nucleotide sequence ID" value="NZ_JAUMSQ010000290.1"/>
</dbReference>